<evidence type="ECO:0000313" key="3">
    <source>
        <dbReference type="Proteomes" id="UP000294545"/>
    </source>
</evidence>
<evidence type="ECO:0000256" key="1">
    <source>
        <dbReference type="SAM" id="Phobius"/>
    </source>
</evidence>
<keyword evidence="1" id="KW-0812">Transmembrane</keyword>
<proteinExistence type="predicted"/>
<dbReference type="AlphaFoldDB" id="A0A4V6NFD5"/>
<dbReference type="RefSeq" id="WP_243117003.1">
    <property type="nucleotide sequence ID" value="NZ_SMGQ01000012.1"/>
</dbReference>
<gene>
    <name evidence="2" type="ORF">EDC19_1482</name>
</gene>
<dbReference type="Proteomes" id="UP000294545">
    <property type="component" value="Unassembled WGS sequence"/>
</dbReference>
<dbReference type="EMBL" id="SMGQ01000012">
    <property type="protein sequence ID" value="TCK93291.1"/>
    <property type="molecule type" value="Genomic_DNA"/>
</dbReference>
<accession>A0A4V6NFD5</accession>
<dbReference type="Pfam" id="PF09551">
    <property type="entry name" value="Spore_II_R"/>
    <property type="match status" value="1"/>
</dbReference>
<keyword evidence="1" id="KW-0472">Membrane</keyword>
<keyword evidence="1" id="KW-1133">Transmembrane helix</keyword>
<keyword evidence="3" id="KW-1185">Reference proteome</keyword>
<protein>
    <submittedName>
        <fullName evidence="2">Stage II sporulation protein R</fullName>
    </submittedName>
</protein>
<comment type="caution">
    <text evidence="2">The sequence shown here is derived from an EMBL/GenBank/DDBJ whole genome shotgun (WGS) entry which is preliminary data.</text>
</comment>
<dbReference type="InterPro" id="IPR014202">
    <property type="entry name" value="Spore_II_R"/>
</dbReference>
<feature type="transmembrane region" description="Helical" evidence="1">
    <location>
        <begin position="12"/>
        <end position="29"/>
    </location>
</feature>
<reference evidence="2 3" key="1">
    <citation type="submission" date="2019-03" db="EMBL/GenBank/DDBJ databases">
        <title>Genomic Encyclopedia of Type Strains, Phase IV (KMG-IV): sequencing the most valuable type-strain genomes for metagenomic binning, comparative biology and taxonomic classification.</title>
        <authorList>
            <person name="Goeker M."/>
        </authorList>
    </citation>
    <scope>NUCLEOTIDE SEQUENCE [LARGE SCALE GENOMIC DNA]</scope>
    <source>
        <strain evidence="2 3">DSM 24176</strain>
    </source>
</reference>
<name>A0A4V6NFD5_9FIRM</name>
<evidence type="ECO:0000313" key="2">
    <source>
        <dbReference type="EMBL" id="TCK93291.1"/>
    </source>
</evidence>
<sequence>MKMNRKKIIKELSIVMVAIAIGFVTLIVIHEAKESSAQKAQEAIASELIRFHVLANSDSAEDQELKNKVRDAVLEEMDEMLATSESIEETRAIVTEKKNYIQSIAKDIITENHKDYTVEVTLEKENFPTKVYGDMVFPTGEYEALRILIGEAKGKNWWCVMFPPLCFVDVTHNVVQEDNTIPNENLTMAEEKEMPVKVKFRLFDLLGQSNERHSEKRTGAFAYIFR</sequence>
<dbReference type="NCBIfam" id="TIGR02837">
    <property type="entry name" value="spore_II_R"/>
    <property type="match status" value="1"/>
</dbReference>
<organism evidence="2 3">
    <name type="scientific">Natranaerovirga hydrolytica</name>
    <dbReference type="NCBI Taxonomy" id="680378"/>
    <lineage>
        <taxon>Bacteria</taxon>
        <taxon>Bacillati</taxon>
        <taxon>Bacillota</taxon>
        <taxon>Clostridia</taxon>
        <taxon>Lachnospirales</taxon>
        <taxon>Natranaerovirgaceae</taxon>
        <taxon>Natranaerovirga</taxon>
    </lineage>
</organism>